<dbReference type="OrthoDB" id="8197297at2759"/>
<dbReference type="EMBL" id="KZ308291">
    <property type="protein sequence ID" value="KAG8226632.1"/>
    <property type="molecule type" value="Genomic_DNA"/>
</dbReference>
<dbReference type="Proteomes" id="UP000792457">
    <property type="component" value="Unassembled WGS sequence"/>
</dbReference>
<keyword evidence="3" id="KW-1185">Reference proteome</keyword>
<reference evidence="2" key="2">
    <citation type="submission" date="2017-10" db="EMBL/GenBank/DDBJ databases">
        <title>Ladona fulva Genome sequencing and assembly.</title>
        <authorList>
            <person name="Murali S."/>
            <person name="Richards S."/>
            <person name="Bandaranaike D."/>
            <person name="Bellair M."/>
            <person name="Blankenburg K."/>
            <person name="Chao H."/>
            <person name="Dinh H."/>
            <person name="Doddapaneni H."/>
            <person name="Dugan-Rocha S."/>
            <person name="Elkadiri S."/>
            <person name="Gnanaolivu R."/>
            <person name="Hernandez B."/>
            <person name="Skinner E."/>
            <person name="Javaid M."/>
            <person name="Lee S."/>
            <person name="Li M."/>
            <person name="Ming W."/>
            <person name="Munidasa M."/>
            <person name="Muniz J."/>
            <person name="Nguyen L."/>
            <person name="Hughes D."/>
            <person name="Osuji N."/>
            <person name="Pu L.-L."/>
            <person name="Puazo M."/>
            <person name="Qu C."/>
            <person name="Quiroz J."/>
            <person name="Raj R."/>
            <person name="Weissenberger G."/>
            <person name="Xin Y."/>
            <person name="Zou X."/>
            <person name="Han Y."/>
            <person name="Worley K."/>
            <person name="Muzny D."/>
            <person name="Gibbs R."/>
        </authorList>
    </citation>
    <scope>NUCLEOTIDE SEQUENCE</scope>
    <source>
        <strain evidence="2">Sampled in the wild</strain>
    </source>
</reference>
<sequence>MSQGRRRSFGRLERRVTGVQRLCRLFVFAGRNIDFVIMSLPSNTDTEAIKEALIVENVPVISVAQIFTTRPSAKDQLVGRNTREKHPCPIFHDTTKHLSDPSIIKNNNNLFHLRVTINDYIKPKEPVRCMRYQRIGHTKNFCSMAFNCVKCGGPHPTSECKKQKEDQPRCYNCHENHPANYRGCVAFTTTKQALQNRPKQTTTPIQQSQFPSLPTKSYSQILSTPTPHQPQQIPQTNPNLQSTSNSEDIIAWTITIINTNPYLINICSGHQLAYWCCFSSKIEARFAGGNTSPPWIPFSLLVSTCKRNK</sequence>
<dbReference type="AlphaFoldDB" id="A0A8K0K2U5"/>
<proteinExistence type="predicted"/>
<dbReference type="PANTHER" id="PTHR33273:SF2">
    <property type="entry name" value="ENDONUCLEASE_EXONUCLEASE_PHOSPHATASE DOMAIN-CONTAINING PROTEIN"/>
    <property type="match status" value="1"/>
</dbReference>
<dbReference type="PANTHER" id="PTHR33273">
    <property type="entry name" value="DOMAIN-CONTAINING PROTEIN, PUTATIVE-RELATED"/>
    <property type="match status" value="1"/>
</dbReference>
<feature type="compositionally biased region" description="Low complexity" evidence="1">
    <location>
        <begin position="224"/>
        <end position="241"/>
    </location>
</feature>
<reference evidence="2" key="1">
    <citation type="submission" date="2013-04" db="EMBL/GenBank/DDBJ databases">
        <authorList>
            <person name="Qu J."/>
            <person name="Murali S.C."/>
            <person name="Bandaranaike D."/>
            <person name="Bellair M."/>
            <person name="Blankenburg K."/>
            <person name="Chao H."/>
            <person name="Dinh H."/>
            <person name="Doddapaneni H."/>
            <person name="Downs B."/>
            <person name="Dugan-Rocha S."/>
            <person name="Elkadiri S."/>
            <person name="Gnanaolivu R.D."/>
            <person name="Hernandez B."/>
            <person name="Javaid M."/>
            <person name="Jayaseelan J.C."/>
            <person name="Lee S."/>
            <person name="Li M."/>
            <person name="Ming W."/>
            <person name="Munidasa M."/>
            <person name="Muniz J."/>
            <person name="Nguyen L."/>
            <person name="Ongeri F."/>
            <person name="Osuji N."/>
            <person name="Pu L.-L."/>
            <person name="Puazo M."/>
            <person name="Qu C."/>
            <person name="Quiroz J."/>
            <person name="Raj R."/>
            <person name="Weissenberger G."/>
            <person name="Xin Y."/>
            <person name="Zou X."/>
            <person name="Han Y."/>
            <person name="Richards S."/>
            <person name="Worley K."/>
            <person name="Muzny D."/>
            <person name="Gibbs R."/>
        </authorList>
    </citation>
    <scope>NUCLEOTIDE SEQUENCE</scope>
    <source>
        <strain evidence="2">Sampled in the wild</strain>
    </source>
</reference>
<evidence type="ECO:0000313" key="2">
    <source>
        <dbReference type="EMBL" id="KAG8226632.1"/>
    </source>
</evidence>
<accession>A0A8K0K2U5</accession>
<name>A0A8K0K2U5_LADFU</name>
<feature type="region of interest" description="Disordered" evidence="1">
    <location>
        <begin position="219"/>
        <end position="242"/>
    </location>
</feature>
<protein>
    <recommendedName>
        <fullName evidence="4">Nucleic-acid-binding protein from mobile element jockey</fullName>
    </recommendedName>
</protein>
<organism evidence="2 3">
    <name type="scientific">Ladona fulva</name>
    <name type="common">Scarce chaser dragonfly</name>
    <name type="synonym">Libellula fulva</name>
    <dbReference type="NCBI Taxonomy" id="123851"/>
    <lineage>
        <taxon>Eukaryota</taxon>
        <taxon>Metazoa</taxon>
        <taxon>Ecdysozoa</taxon>
        <taxon>Arthropoda</taxon>
        <taxon>Hexapoda</taxon>
        <taxon>Insecta</taxon>
        <taxon>Pterygota</taxon>
        <taxon>Palaeoptera</taxon>
        <taxon>Odonata</taxon>
        <taxon>Epiprocta</taxon>
        <taxon>Anisoptera</taxon>
        <taxon>Libelluloidea</taxon>
        <taxon>Libellulidae</taxon>
        <taxon>Ladona</taxon>
    </lineage>
</organism>
<comment type="caution">
    <text evidence="2">The sequence shown here is derived from an EMBL/GenBank/DDBJ whole genome shotgun (WGS) entry which is preliminary data.</text>
</comment>
<evidence type="ECO:0008006" key="4">
    <source>
        <dbReference type="Google" id="ProtNLM"/>
    </source>
</evidence>
<gene>
    <name evidence="2" type="ORF">J437_LFUL005283</name>
</gene>
<evidence type="ECO:0000256" key="1">
    <source>
        <dbReference type="SAM" id="MobiDB-lite"/>
    </source>
</evidence>
<evidence type="ECO:0000313" key="3">
    <source>
        <dbReference type="Proteomes" id="UP000792457"/>
    </source>
</evidence>